<dbReference type="OrthoDB" id="9808993at2"/>
<dbReference type="PANTHER" id="PTHR21174:SF0">
    <property type="entry name" value="HD PHOSPHOHYDROLASE FAMILY PROTEIN-RELATED"/>
    <property type="match status" value="1"/>
</dbReference>
<dbReference type="InterPro" id="IPR009218">
    <property type="entry name" value="HD_phosphohydro"/>
</dbReference>
<organism evidence="1 2">
    <name type="scientific">Deinococcus yavapaiensis KR-236</name>
    <dbReference type="NCBI Taxonomy" id="694435"/>
    <lineage>
        <taxon>Bacteria</taxon>
        <taxon>Thermotogati</taxon>
        <taxon>Deinococcota</taxon>
        <taxon>Deinococci</taxon>
        <taxon>Deinococcales</taxon>
        <taxon>Deinococcaceae</taxon>
        <taxon>Deinococcus</taxon>
    </lineage>
</organism>
<gene>
    <name evidence="1" type="ORF">DES52_11170</name>
</gene>
<dbReference type="Gene3D" id="1.10.3210.10">
    <property type="entry name" value="Hypothetical protein af1432"/>
    <property type="match status" value="1"/>
</dbReference>
<keyword evidence="1" id="KW-0378">Hydrolase</keyword>
<dbReference type="RefSeq" id="WP_110887476.1">
    <property type="nucleotide sequence ID" value="NZ_QJSX01000011.1"/>
</dbReference>
<accession>A0A318SK16</accession>
<comment type="caution">
    <text evidence="1">The sequence shown here is derived from an EMBL/GenBank/DDBJ whole genome shotgun (WGS) entry which is preliminary data.</text>
</comment>
<protein>
    <submittedName>
        <fullName evidence="1">Putative metal-dependent HD superfamily phosphohydrolase</fullName>
    </submittedName>
</protein>
<dbReference type="AlphaFoldDB" id="A0A318SK16"/>
<dbReference type="SUPFAM" id="SSF109604">
    <property type="entry name" value="HD-domain/PDEase-like"/>
    <property type="match status" value="1"/>
</dbReference>
<dbReference type="PIRSF" id="PIRSF035170">
    <property type="entry name" value="HD_phosphohydro"/>
    <property type="match status" value="1"/>
</dbReference>
<proteinExistence type="predicted"/>
<keyword evidence="2" id="KW-1185">Reference proteome</keyword>
<reference evidence="1 2" key="1">
    <citation type="submission" date="2018-06" db="EMBL/GenBank/DDBJ databases">
        <title>Genomic Encyclopedia of Type Strains, Phase IV (KMG-IV): sequencing the most valuable type-strain genomes for metagenomic binning, comparative biology and taxonomic classification.</title>
        <authorList>
            <person name="Goeker M."/>
        </authorList>
    </citation>
    <scope>NUCLEOTIDE SEQUENCE [LARGE SCALE GENOMIC DNA]</scope>
    <source>
        <strain evidence="1 2">DSM 18048</strain>
    </source>
</reference>
<name>A0A318SK16_9DEIO</name>
<evidence type="ECO:0000313" key="2">
    <source>
        <dbReference type="Proteomes" id="UP000248326"/>
    </source>
</evidence>
<dbReference type="PANTHER" id="PTHR21174">
    <property type="match status" value="1"/>
</dbReference>
<dbReference type="EMBL" id="QJSX01000011">
    <property type="protein sequence ID" value="PYE52898.1"/>
    <property type="molecule type" value="Genomic_DNA"/>
</dbReference>
<evidence type="ECO:0000313" key="1">
    <source>
        <dbReference type="EMBL" id="PYE52898.1"/>
    </source>
</evidence>
<dbReference type="GO" id="GO:0016787">
    <property type="term" value="F:hydrolase activity"/>
    <property type="evidence" value="ECO:0007669"/>
    <property type="project" value="UniProtKB-KW"/>
</dbReference>
<dbReference type="Proteomes" id="UP000248326">
    <property type="component" value="Unassembled WGS sequence"/>
</dbReference>
<sequence length="204" mass="23117">MTDARSRWMDVESRLGRQPELFAELVARYAEPHRAYHDLSHVLDVLNALDRLPLQDPLAVTLAAWFHDAVYDSRASDNEERSADLAVANLSKSGLAFERVEKVAALILATKRHGPTHDPDTRALLDADLAILGSPSERYDVYARAIRREYAWVPDEEYRAGRGRVLEEFLARDRLYQTTSLFVVLEGPARHNLARELAVLTRIA</sequence>